<dbReference type="SUPFAM" id="SSF53335">
    <property type="entry name" value="S-adenosyl-L-methionine-dependent methyltransferases"/>
    <property type="match status" value="1"/>
</dbReference>
<dbReference type="InterPro" id="IPR029063">
    <property type="entry name" value="SAM-dependent_MTases_sf"/>
</dbReference>
<organism evidence="1 2">
    <name type="scientific">Ferrimonas marina</name>
    <dbReference type="NCBI Taxonomy" id="299255"/>
    <lineage>
        <taxon>Bacteria</taxon>
        <taxon>Pseudomonadati</taxon>
        <taxon>Pseudomonadota</taxon>
        <taxon>Gammaproteobacteria</taxon>
        <taxon>Alteromonadales</taxon>
        <taxon>Ferrimonadaceae</taxon>
        <taxon>Ferrimonas</taxon>
    </lineage>
</organism>
<reference evidence="1 2" key="1">
    <citation type="submission" date="2016-11" db="EMBL/GenBank/DDBJ databases">
        <authorList>
            <person name="Jaros S."/>
            <person name="Januszkiewicz K."/>
            <person name="Wedrychowicz H."/>
        </authorList>
    </citation>
    <scope>NUCLEOTIDE SEQUENCE [LARGE SCALE GENOMIC DNA]</scope>
    <source>
        <strain evidence="1 2">DSM 16917</strain>
    </source>
</reference>
<evidence type="ECO:0000313" key="1">
    <source>
        <dbReference type="EMBL" id="SHH60630.1"/>
    </source>
</evidence>
<evidence type="ECO:0008006" key="3">
    <source>
        <dbReference type="Google" id="ProtNLM"/>
    </source>
</evidence>
<dbReference type="OrthoDB" id="7068884at2"/>
<dbReference type="RefSeq" id="WP_067655347.1">
    <property type="nucleotide sequence ID" value="NZ_FQXG01000003.1"/>
</dbReference>
<dbReference type="EMBL" id="FQXG01000003">
    <property type="protein sequence ID" value="SHH60630.1"/>
    <property type="molecule type" value="Genomic_DNA"/>
</dbReference>
<dbReference type="Proteomes" id="UP000184268">
    <property type="component" value="Unassembled WGS sequence"/>
</dbReference>
<name>A0A1M5UCG1_9GAMM</name>
<accession>A0A1M5UCG1</accession>
<dbReference type="AlphaFoldDB" id="A0A1M5UCG1"/>
<protein>
    <recommendedName>
        <fullName evidence="3">Methyltransferase domain-containing protein</fullName>
    </recommendedName>
</protein>
<evidence type="ECO:0000313" key="2">
    <source>
        <dbReference type="Proteomes" id="UP000184268"/>
    </source>
</evidence>
<gene>
    <name evidence="1" type="ORF">SAMN02745129_2500</name>
</gene>
<dbReference type="Gene3D" id="3.40.50.150">
    <property type="entry name" value="Vaccinia Virus protein VP39"/>
    <property type="match status" value="1"/>
</dbReference>
<proteinExistence type="predicted"/>
<keyword evidence="2" id="KW-1185">Reference proteome</keyword>
<sequence length="313" mass="34645">MGCPIQDLQALLPAGLFAELGEMITPDQFLSDLRNGTVPRAYTPYHLSPDLLSIIRHTGFRLRFYDYMDQIRVWQKFRDAVLALGHSTVLPHPVLDQLADRLRGKRVLEVMAGRGVLAKGLQDRGVEVIATDLYRSGGHRKFGSRVEQMDSVEAVGQYAADCDLLLLSWPKRGASATNTLAQWGNLKADRAEVLYLGESLGKSSLGWYGFKQLARGEDYSDLGYRPIATNQDVPMGFVALPGELWVPETQEEPKELSTQGVAPGVGLDAVASSDLERPYDPIDWDLESQMAEQGCQVGALQQDMDAWQQMSGF</sequence>